<name>A0A4P6KIG4_9MICO</name>
<dbReference type="OrthoDB" id="5125825at2"/>
<dbReference type="EMBL" id="CP035806">
    <property type="protein sequence ID" value="QBE49788.1"/>
    <property type="molecule type" value="Genomic_DNA"/>
</dbReference>
<reference evidence="2 3" key="1">
    <citation type="submission" date="2019-02" db="EMBL/GenBank/DDBJ databases">
        <authorList>
            <person name="Sun L."/>
            <person name="Pan D."/>
            <person name="Wu X."/>
        </authorList>
    </citation>
    <scope>NUCLEOTIDE SEQUENCE [LARGE SCALE GENOMIC DNA]</scope>
    <source>
        <strain evidence="2 3">JW-1</strain>
    </source>
</reference>
<dbReference type="RefSeq" id="WP_130110901.1">
    <property type="nucleotide sequence ID" value="NZ_CP035806.1"/>
</dbReference>
<proteinExistence type="predicted"/>
<accession>A0A4P6KIG4</accession>
<keyword evidence="3" id="KW-1185">Reference proteome</keyword>
<protein>
    <submittedName>
        <fullName evidence="2">Uncharacterized protein</fullName>
    </submittedName>
</protein>
<feature type="region of interest" description="Disordered" evidence="1">
    <location>
        <begin position="1"/>
        <end position="63"/>
    </location>
</feature>
<dbReference type="Proteomes" id="UP000289260">
    <property type="component" value="Chromosome"/>
</dbReference>
<dbReference type="KEGG" id="ltr:EVS81_13925"/>
<evidence type="ECO:0000313" key="2">
    <source>
        <dbReference type="EMBL" id="QBE49788.1"/>
    </source>
</evidence>
<sequence>MRHQEQDGSPSNGSEPRRDAELNAELEEVWQQESPDTARRTEFADEVDGELGTRAPGRTGDAA</sequence>
<organism evidence="2 3">
    <name type="scientific">Leucobacter triazinivorans</name>
    <dbReference type="NCBI Taxonomy" id="1784719"/>
    <lineage>
        <taxon>Bacteria</taxon>
        <taxon>Bacillati</taxon>
        <taxon>Actinomycetota</taxon>
        <taxon>Actinomycetes</taxon>
        <taxon>Micrococcales</taxon>
        <taxon>Microbacteriaceae</taxon>
        <taxon>Leucobacter</taxon>
    </lineage>
</organism>
<dbReference type="AlphaFoldDB" id="A0A4P6KIG4"/>
<evidence type="ECO:0000313" key="3">
    <source>
        <dbReference type="Proteomes" id="UP000289260"/>
    </source>
</evidence>
<evidence type="ECO:0000256" key="1">
    <source>
        <dbReference type="SAM" id="MobiDB-lite"/>
    </source>
</evidence>
<gene>
    <name evidence="2" type="ORF">EVS81_13925</name>
</gene>